<evidence type="ECO:0000256" key="12">
    <source>
        <dbReference type="ARBA" id="ARBA00023012"/>
    </source>
</evidence>
<dbReference type="SMART" id="SM00304">
    <property type="entry name" value="HAMP"/>
    <property type="match status" value="1"/>
</dbReference>
<dbReference type="Pfam" id="PF13185">
    <property type="entry name" value="GAF_2"/>
    <property type="match status" value="1"/>
</dbReference>
<feature type="transmembrane region" description="Helical" evidence="14">
    <location>
        <begin position="306"/>
        <end position="326"/>
    </location>
</feature>
<dbReference type="EMBL" id="JRYO01000082">
    <property type="protein sequence ID" value="KHE93012.1"/>
    <property type="molecule type" value="Genomic_DNA"/>
</dbReference>
<keyword evidence="5" id="KW-0597">Phosphoprotein</keyword>
<evidence type="ECO:0000256" key="3">
    <source>
        <dbReference type="ARBA" id="ARBA00012438"/>
    </source>
</evidence>
<dbReference type="PROSITE" id="PS50885">
    <property type="entry name" value="HAMP"/>
    <property type="match status" value="1"/>
</dbReference>
<dbReference type="InterPro" id="IPR029151">
    <property type="entry name" value="Sensor-like_sf"/>
</dbReference>
<evidence type="ECO:0000256" key="7">
    <source>
        <dbReference type="ARBA" id="ARBA00022692"/>
    </source>
</evidence>
<organism evidence="16 17">
    <name type="scientific">Candidatus Scalindua brodae</name>
    <dbReference type="NCBI Taxonomy" id="237368"/>
    <lineage>
        <taxon>Bacteria</taxon>
        <taxon>Pseudomonadati</taxon>
        <taxon>Planctomycetota</taxon>
        <taxon>Candidatus Brocadiia</taxon>
        <taxon>Candidatus Brocadiales</taxon>
        <taxon>Candidatus Scalinduaceae</taxon>
        <taxon>Candidatus Scalindua</taxon>
    </lineage>
</organism>
<keyword evidence="7 14" id="KW-0812">Transmembrane</keyword>
<feature type="transmembrane region" description="Helical" evidence="14">
    <location>
        <begin position="6"/>
        <end position="30"/>
    </location>
</feature>
<dbReference type="InterPro" id="IPR036097">
    <property type="entry name" value="HisK_dim/P_sf"/>
</dbReference>
<proteinExistence type="predicted"/>
<dbReference type="SUPFAM" id="SSF103190">
    <property type="entry name" value="Sensory domain-like"/>
    <property type="match status" value="1"/>
</dbReference>
<dbReference type="Pfam" id="PF00512">
    <property type="entry name" value="HisKA"/>
    <property type="match status" value="1"/>
</dbReference>
<dbReference type="GO" id="GO:0005524">
    <property type="term" value="F:ATP binding"/>
    <property type="evidence" value="ECO:0007669"/>
    <property type="project" value="UniProtKB-KW"/>
</dbReference>
<keyword evidence="6" id="KW-0808">Transferase</keyword>
<dbReference type="Pfam" id="PF00672">
    <property type="entry name" value="HAMP"/>
    <property type="match status" value="1"/>
</dbReference>
<evidence type="ECO:0000256" key="5">
    <source>
        <dbReference type="ARBA" id="ARBA00022553"/>
    </source>
</evidence>
<dbReference type="Gene3D" id="3.30.450.20">
    <property type="entry name" value="PAS domain"/>
    <property type="match status" value="1"/>
</dbReference>
<name>A0A0B0EIY4_9BACT</name>
<dbReference type="PANTHER" id="PTHR45528">
    <property type="entry name" value="SENSOR HISTIDINE KINASE CPXA"/>
    <property type="match status" value="1"/>
</dbReference>
<evidence type="ECO:0000256" key="13">
    <source>
        <dbReference type="ARBA" id="ARBA00023136"/>
    </source>
</evidence>
<gene>
    <name evidence="16" type="primary">ntrY_1</name>
    <name evidence="16" type="ORF">SCABRO_01219</name>
</gene>
<dbReference type="eggNOG" id="COG2205">
    <property type="taxonomic scope" value="Bacteria"/>
</dbReference>
<keyword evidence="13 14" id="KW-0472">Membrane</keyword>
<sequence>MTFTRFGIKILCLFILMSLVPLAIAGVIVYKHVYERTRYDVLRQVRSTAKNLNIQLSLLLSQRLIRVEDFSSDGFIRDCVEQMTLITPEYSSINDKLNAHLKNNKKSLDAKILDIEILDPRGVVIASTSQDQIGKDKSDRNYFKVPFLALERKGPFFSNDLERKGNTDELRLVYSSILKDKTLQGPIGVIVIKVNGDIIQEVFNQHVFDPDEESDLGHFSEIYIVNSKKTMIANSTSLKTMNFKQIINTTPVQEVFLSHGEWSGIYKNYKGVRVLGSVLFVSEMDWVILAEIDADKAFLPLTKIKYIFAISGGGVLLIVAIFSFLISNRINNTIRQFVTGLEMVADGNFERKIEVGRRRDEVQTLAKSFNLMTEKLKESKELEYKFDEVKMLHSLTEKINLGLTLEEVLNYVFESFRAIIPYDRIGVAFLFDNGKTVEHKWTRTDAETIKLGNGYSLKLEETTLSNIITTGKSRIITDLEEYLKVRPQSDSTKLMVEEGMLSSLTCPLIALGKPIGFIFFSSFKVNAYSNVHVELFMQIAGELAVTVEKSRLYQELVELNELKNGFLGMAAHDLRNPNVLIRLYLNQLVESLEGTNEIQRTWINKIQSISRSMMTLIDDFLDVSNVEAGQLKLDVNPVKLNVFITDNYEDNKSITEKKIYHT</sequence>
<evidence type="ECO:0000256" key="4">
    <source>
        <dbReference type="ARBA" id="ARBA00022475"/>
    </source>
</evidence>
<dbReference type="Gene3D" id="3.30.450.40">
    <property type="match status" value="1"/>
</dbReference>
<dbReference type="SMART" id="SM00388">
    <property type="entry name" value="HisKA"/>
    <property type="match status" value="1"/>
</dbReference>
<dbReference type="CDD" id="cd18774">
    <property type="entry name" value="PDC2_HK_sensor"/>
    <property type="match status" value="1"/>
</dbReference>
<keyword evidence="10" id="KW-0067">ATP-binding</keyword>
<comment type="subcellular location">
    <subcellularLocation>
        <location evidence="2">Cell membrane</location>
        <topology evidence="2">Multi-pass membrane protein</topology>
    </subcellularLocation>
</comment>
<dbReference type="AlphaFoldDB" id="A0A0B0EIY4"/>
<keyword evidence="8" id="KW-0547">Nucleotide-binding</keyword>
<keyword evidence="11 14" id="KW-1133">Transmembrane helix</keyword>
<evidence type="ECO:0000313" key="16">
    <source>
        <dbReference type="EMBL" id="KHE93012.1"/>
    </source>
</evidence>
<keyword evidence="9 16" id="KW-0418">Kinase</keyword>
<keyword evidence="4" id="KW-1003">Cell membrane</keyword>
<dbReference type="InterPro" id="IPR003660">
    <property type="entry name" value="HAMP_dom"/>
</dbReference>
<evidence type="ECO:0000256" key="14">
    <source>
        <dbReference type="SAM" id="Phobius"/>
    </source>
</evidence>
<dbReference type="Gene3D" id="6.10.340.10">
    <property type="match status" value="1"/>
</dbReference>
<accession>A0A0B0EIY4</accession>
<dbReference type="SUPFAM" id="SSF158472">
    <property type="entry name" value="HAMP domain-like"/>
    <property type="match status" value="1"/>
</dbReference>
<reference evidence="16 17" key="1">
    <citation type="submission" date="2014-10" db="EMBL/GenBank/DDBJ databases">
        <title>Draft genome of anammox bacterium scalindua brodae, obtained using differential coverage binning of sequence data from two enrichment reactors.</title>
        <authorList>
            <person name="Speth D.R."/>
            <person name="Russ L."/>
            <person name="Kartal B."/>
            <person name="Op den Camp H.J."/>
            <person name="Dutilh B.E."/>
            <person name="Jetten M.S."/>
        </authorList>
    </citation>
    <scope>NUCLEOTIDE SEQUENCE [LARGE SCALE GENOMIC DNA]</scope>
    <source>
        <strain evidence="16">RU1</strain>
    </source>
</reference>
<dbReference type="GO" id="GO:0000155">
    <property type="term" value="F:phosphorelay sensor kinase activity"/>
    <property type="evidence" value="ECO:0007669"/>
    <property type="project" value="InterPro"/>
</dbReference>
<dbReference type="SMART" id="SM00065">
    <property type="entry name" value="GAF"/>
    <property type="match status" value="1"/>
</dbReference>
<evidence type="ECO:0000256" key="1">
    <source>
        <dbReference type="ARBA" id="ARBA00000085"/>
    </source>
</evidence>
<dbReference type="Proteomes" id="UP000030652">
    <property type="component" value="Unassembled WGS sequence"/>
</dbReference>
<evidence type="ECO:0000256" key="6">
    <source>
        <dbReference type="ARBA" id="ARBA00022679"/>
    </source>
</evidence>
<comment type="caution">
    <text evidence="16">The sequence shown here is derived from an EMBL/GenBank/DDBJ whole genome shotgun (WGS) entry which is preliminary data.</text>
</comment>
<dbReference type="SUPFAM" id="SSF55781">
    <property type="entry name" value="GAF domain-like"/>
    <property type="match status" value="1"/>
</dbReference>
<feature type="domain" description="HAMP" evidence="15">
    <location>
        <begin position="328"/>
        <end position="381"/>
    </location>
</feature>
<evidence type="ECO:0000313" key="17">
    <source>
        <dbReference type="Proteomes" id="UP000030652"/>
    </source>
</evidence>
<evidence type="ECO:0000256" key="10">
    <source>
        <dbReference type="ARBA" id="ARBA00022840"/>
    </source>
</evidence>
<evidence type="ECO:0000256" key="2">
    <source>
        <dbReference type="ARBA" id="ARBA00004651"/>
    </source>
</evidence>
<protein>
    <recommendedName>
        <fullName evidence="3">histidine kinase</fullName>
        <ecNumber evidence="3">2.7.13.3</ecNumber>
    </recommendedName>
</protein>
<dbReference type="CDD" id="cd06225">
    <property type="entry name" value="HAMP"/>
    <property type="match status" value="1"/>
</dbReference>
<evidence type="ECO:0000256" key="8">
    <source>
        <dbReference type="ARBA" id="ARBA00022741"/>
    </source>
</evidence>
<dbReference type="InterPro" id="IPR029016">
    <property type="entry name" value="GAF-like_dom_sf"/>
</dbReference>
<dbReference type="InterPro" id="IPR003661">
    <property type="entry name" value="HisK_dim/P_dom"/>
</dbReference>
<evidence type="ECO:0000256" key="9">
    <source>
        <dbReference type="ARBA" id="ARBA00022777"/>
    </source>
</evidence>
<dbReference type="EC" id="2.7.13.3" evidence="3"/>
<evidence type="ECO:0000256" key="11">
    <source>
        <dbReference type="ARBA" id="ARBA00022989"/>
    </source>
</evidence>
<dbReference type="InterPro" id="IPR003018">
    <property type="entry name" value="GAF"/>
</dbReference>
<keyword evidence="12" id="KW-0902">Two-component regulatory system</keyword>
<evidence type="ECO:0000259" key="15">
    <source>
        <dbReference type="PROSITE" id="PS50885"/>
    </source>
</evidence>
<dbReference type="InterPro" id="IPR050398">
    <property type="entry name" value="HssS/ArlS-like"/>
</dbReference>
<dbReference type="Gene3D" id="1.10.287.130">
    <property type="match status" value="1"/>
</dbReference>
<dbReference type="CDD" id="cd00082">
    <property type="entry name" value="HisKA"/>
    <property type="match status" value="1"/>
</dbReference>
<comment type="catalytic activity">
    <reaction evidence="1">
        <text>ATP + protein L-histidine = ADP + protein N-phospho-L-histidine.</text>
        <dbReference type="EC" id="2.7.13.3"/>
    </reaction>
</comment>
<dbReference type="GO" id="GO:0005886">
    <property type="term" value="C:plasma membrane"/>
    <property type="evidence" value="ECO:0007669"/>
    <property type="project" value="UniProtKB-SubCell"/>
</dbReference>
<dbReference type="SUPFAM" id="SSF47384">
    <property type="entry name" value="Homodimeric domain of signal transducing histidine kinase"/>
    <property type="match status" value="1"/>
</dbReference>
<dbReference type="PANTHER" id="PTHR45528:SF1">
    <property type="entry name" value="SENSOR HISTIDINE KINASE CPXA"/>
    <property type="match status" value="1"/>
</dbReference>